<organism evidence="4 5">
    <name type="scientific">Gomphillus americanus</name>
    <dbReference type="NCBI Taxonomy" id="1940652"/>
    <lineage>
        <taxon>Eukaryota</taxon>
        <taxon>Fungi</taxon>
        <taxon>Dikarya</taxon>
        <taxon>Ascomycota</taxon>
        <taxon>Pezizomycotina</taxon>
        <taxon>Lecanoromycetes</taxon>
        <taxon>OSLEUM clade</taxon>
        <taxon>Ostropomycetidae</taxon>
        <taxon>Ostropales</taxon>
        <taxon>Graphidaceae</taxon>
        <taxon>Gomphilloideae</taxon>
        <taxon>Gomphillus</taxon>
    </lineage>
</organism>
<feature type="domain" description="Glutaminase A N-terminal" evidence="3">
    <location>
        <begin position="107"/>
        <end position="337"/>
    </location>
</feature>
<proteinExistence type="predicted"/>
<evidence type="ECO:0000256" key="1">
    <source>
        <dbReference type="SAM" id="SignalP"/>
    </source>
</evidence>
<dbReference type="InterPro" id="IPR033433">
    <property type="entry name" value="GtaA_N"/>
</dbReference>
<dbReference type="Pfam" id="PF17168">
    <property type="entry name" value="DUF5127"/>
    <property type="match status" value="1"/>
</dbReference>
<dbReference type="Pfam" id="PF16335">
    <property type="entry name" value="GtaA_6_Hairpin"/>
    <property type="match status" value="1"/>
</dbReference>
<dbReference type="EMBL" id="CAJPDQ010000002">
    <property type="protein sequence ID" value="CAF9904768.1"/>
    <property type="molecule type" value="Genomic_DNA"/>
</dbReference>
<dbReference type="OrthoDB" id="431715at2759"/>
<evidence type="ECO:0000313" key="5">
    <source>
        <dbReference type="Proteomes" id="UP000664169"/>
    </source>
</evidence>
<dbReference type="GO" id="GO:0005975">
    <property type="term" value="P:carbohydrate metabolic process"/>
    <property type="evidence" value="ECO:0007669"/>
    <property type="project" value="InterPro"/>
</dbReference>
<dbReference type="InterPro" id="IPR052743">
    <property type="entry name" value="Glutaminase_GtaA"/>
</dbReference>
<accession>A0A8H3EHP5</accession>
<evidence type="ECO:0008006" key="6">
    <source>
        <dbReference type="Google" id="ProtNLM"/>
    </source>
</evidence>
<dbReference type="PANTHER" id="PTHR31987:SF1">
    <property type="entry name" value="GLUTAMINASE A"/>
    <property type="match status" value="1"/>
</dbReference>
<name>A0A8H3EHP5_9LECA</name>
<evidence type="ECO:0000259" key="3">
    <source>
        <dbReference type="Pfam" id="PF17168"/>
    </source>
</evidence>
<dbReference type="SUPFAM" id="SSF48208">
    <property type="entry name" value="Six-hairpin glycosidases"/>
    <property type="match status" value="1"/>
</dbReference>
<protein>
    <recommendedName>
        <fullName evidence="6">Glutaminase GtaA</fullName>
    </recommendedName>
</protein>
<feature type="signal peptide" evidence="1">
    <location>
        <begin position="1"/>
        <end position="19"/>
    </location>
</feature>
<gene>
    <name evidence="4" type="ORF">GOMPHAMPRED_002942</name>
</gene>
<evidence type="ECO:0000259" key="2">
    <source>
        <dbReference type="Pfam" id="PF16335"/>
    </source>
</evidence>
<keyword evidence="1" id="KW-0732">Signal</keyword>
<reference evidence="4" key="1">
    <citation type="submission" date="2021-03" db="EMBL/GenBank/DDBJ databases">
        <authorList>
            <person name="Tagirdzhanova G."/>
        </authorList>
    </citation>
    <scope>NUCLEOTIDE SEQUENCE</scope>
</reference>
<dbReference type="AlphaFoldDB" id="A0A8H3EHP5"/>
<dbReference type="Proteomes" id="UP000664169">
    <property type="component" value="Unassembled WGS sequence"/>
</dbReference>
<keyword evidence="5" id="KW-1185">Reference proteome</keyword>
<dbReference type="InterPro" id="IPR032514">
    <property type="entry name" value="GtaA_central"/>
</dbReference>
<comment type="caution">
    <text evidence="4">The sequence shown here is derived from an EMBL/GenBank/DDBJ whole genome shotgun (WGS) entry which is preliminary data.</text>
</comment>
<evidence type="ECO:0000313" key="4">
    <source>
        <dbReference type="EMBL" id="CAF9904768.1"/>
    </source>
</evidence>
<feature type="domain" description="Glutaminase A central" evidence="2">
    <location>
        <begin position="343"/>
        <end position="692"/>
    </location>
</feature>
<sequence>MKFFSGLSLVSTCVGVASAASSFTPARPPSIPLAVKSPYLTTWQAAGSNSGNGGYLAGQWPSFWSGAANGWTGLIRVDGTVYNWMGAPQLNTSVTTADQTSFTYTATSSVFVLTAGNVTVTATFLSPVTPEDLMRQSLHFSYLNVEVSANDDATHSVQLYTDISAEWVSGDRTNIAQWNYGTTGNNTNYHQVFRQTQQEFSEINNQAEWGNWYYGTSNSTDVTQQSGADAVVRGQFASNGSLTNAVDTDYRAINDRYPVFAFAKDFGSVNESVSVLFTIGLCQQDAVQFEGAQGNVSLPSLWTTYFSSDTDALDFFHGDFSDAQQTAQALDSKIASDSVAAAGNDYSTITSLAFRQAFAGLELTNTQDQPLYFLKEISSDGNVNTVDVIFPAHPVLLYANPTLLKYLLEPLLINQASGHYPNTYSMHDLGSSFPNGTGHENGNDEYMPLEECGNMNIMMAAYYQKTQDADFLSTYYNLTKQWTGYLIDEALMPGNQVSTDDFAGPLSNQTNLALKGIIAIQAAAQIANVTGNTDDAANFSSIATSYINQWYSLSNADDASPAHTTLNYGNDTSWGLLYNLWADTLLGYNLVKQEIYDQQTAFYETVFEEYGIPLDTRHTWTKGDWEIFVAAISGDSDTRSKLVSDLATWINETETNYPLTDLYDAVSGNYPDYPNGITFADRPVVGGLFAMLVAKN</sequence>
<dbReference type="PANTHER" id="PTHR31987">
    <property type="entry name" value="GLUTAMINASE A-RELATED"/>
    <property type="match status" value="1"/>
</dbReference>
<dbReference type="InterPro" id="IPR008928">
    <property type="entry name" value="6-hairpin_glycosidase_sf"/>
</dbReference>
<feature type="chain" id="PRO_5034157676" description="Glutaminase GtaA" evidence="1">
    <location>
        <begin position="20"/>
        <end position="696"/>
    </location>
</feature>